<dbReference type="AlphaFoldDB" id="A0AAJ8JT05"/>
<accession>A0AAJ8JT05</accession>
<sequence length="69" mass="7782">MQEDENPKDRHGKLFSWEVTQFIILTLKKTSFPLTCIPGKNGPGRRRFPSLHRVLMMSAPPKASMIGSA</sequence>
<gene>
    <name evidence="1" type="ORF">L203_103048</name>
</gene>
<organism evidence="1 2">
    <name type="scientific">Cryptococcus depauperatus CBS 7841</name>
    <dbReference type="NCBI Taxonomy" id="1295531"/>
    <lineage>
        <taxon>Eukaryota</taxon>
        <taxon>Fungi</taxon>
        <taxon>Dikarya</taxon>
        <taxon>Basidiomycota</taxon>
        <taxon>Agaricomycotina</taxon>
        <taxon>Tremellomycetes</taxon>
        <taxon>Tremellales</taxon>
        <taxon>Cryptococcaceae</taxon>
        <taxon>Cryptococcus</taxon>
    </lineage>
</organism>
<reference evidence="1" key="1">
    <citation type="submission" date="2016-06" db="EMBL/GenBank/DDBJ databases">
        <authorList>
            <person name="Cuomo C."/>
            <person name="Litvintseva A."/>
            <person name="Heitman J."/>
            <person name="Chen Y."/>
            <person name="Sun S."/>
            <person name="Springer D."/>
            <person name="Dromer F."/>
            <person name="Young S."/>
            <person name="Zeng Q."/>
            <person name="Chapman S."/>
            <person name="Gujja S."/>
            <person name="Saif S."/>
            <person name="Birren B."/>
        </authorList>
    </citation>
    <scope>NUCLEOTIDE SEQUENCE</scope>
    <source>
        <strain evidence="1">CBS 7841</strain>
    </source>
</reference>
<evidence type="ECO:0000313" key="1">
    <source>
        <dbReference type="EMBL" id="WVN87852.1"/>
    </source>
</evidence>
<dbReference type="KEGG" id="cdep:91087259"/>
<proteinExistence type="predicted"/>
<dbReference type="EMBL" id="CP143786">
    <property type="protein sequence ID" value="WVN87852.1"/>
    <property type="molecule type" value="Genomic_DNA"/>
</dbReference>
<dbReference type="RefSeq" id="XP_066068552.1">
    <property type="nucleotide sequence ID" value="XM_066212455.1"/>
</dbReference>
<dbReference type="Proteomes" id="UP000094043">
    <property type="component" value="Chromosome 3"/>
</dbReference>
<protein>
    <submittedName>
        <fullName evidence="1">Uncharacterized protein</fullName>
    </submittedName>
</protein>
<reference evidence="1" key="2">
    <citation type="journal article" date="2022" name="Elife">
        <title>Obligate sexual reproduction of a homothallic fungus closely related to the Cryptococcus pathogenic species complex.</title>
        <authorList>
            <person name="Passer A.R."/>
            <person name="Clancey S.A."/>
            <person name="Shea T."/>
            <person name="David-Palma M."/>
            <person name="Averette A.F."/>
            <person name="Boekhout T."/>
            <person name="Porcel B.M."/>
            <person name="Nowrousian M."/>
            <person name="Cuomo C.A."/>
            <person name="Sun S."/>
            <person name="Heitman J."/>
            <person name="Coelho M.A."/>
        </authorList>
    </citation>
    <scope>NUCLEOTIDE SEQUENCE</scope>
    <source>
        <strain evidence="1">CBS 7841</strain>
    </source>
</reference>
<dbReference type="GeneID" id="91087259"/>
<evidence type="ECO:0000313" key="2">
    <source>
        <dbReference type="Proteomes" id="UP000094043"/>
    </source>
</evidence>
<keyword evidence="2" id="KW-1185">Reference proteome</keyword>
<name>A0AAJ8JT05_9TREE</name>
<reference evidence="1" key="3">
    <citation type="submission" date="2024-01" db="EMBL/GenBank/DDBJ databases">
        <authorList>
            <person name="Coelho M.A."/>
            <person name="David-Palma M."/>
            <person name="Shea T."/>
            <person name="Sun S."/>
            <person name="Cuomo C.A."/>
            <person name="Heitman J."/>
        </authorList>
    </citation>
    <scope>NUCLEOTIDE SEQUENCE</scope>
    <source>
        <strain evidence="1">CBS 7841</strain>
    </source>
</reference>